<dbReference type="InterPro" id="IPR041248">
    <property type="entry name" value="YDG"/>
</dbReference>
<dbReference type="GO" id="GO:0030313">
    <property type="term" value="C:cell envelope"/>
    <property type="evidence" value="ECO:0007669"/>
    <property type="project" value="UniProtKB-SubCell"/>
</dbReference>
<evidence type="ECO:0008006" key="15">
    <source>
        <dbReference type="Google" id="ProtNLM"/>
    </source>
</evidence>
<evidence type="ECO:0000256" key="1">
    <source>
        <dbReference type="ARBA" id="ARBA00004196"/>
    </source>
</evidence>
<dbReference type="InterPro" id="IPR019931">
    <property type="entry name" value="LPXTG_anchor"/>
</dbReference>
<evidence type="ECO:0000256" key="7">
    <source>
        <dbReference type="SAM" id="Phobius"/>
    </source>
</evidence>
<gene>
    <name evidence="12" type="ORF">I585_02965</name>
    <name evidence="11" type="ORF">UAI_02626</name>
</gene>
<feature type="domain" description="Gram-positive cocci surface proteins LPxTG" evidence="9">
    <location>
        <begin position="800"/>
        <end position="837"/>
    </location>
</feature>
<dbReference type="InterPro" id="IPR013378">
    <property type="entry name" value="InlB-like_B-rpt"/>
</dbReference>
<reference evidence="11 13" key="1">
    <citation type="submission" date="2013-02" db="EMBL/GenBank/DDBJ databases">
        <title>The Genome Sequence of Enterococcus malodoratus ATCC_43197.</title>
        <authorList>
            <consortium name="The Broad Institute Genome Sequencing Platform"/>
            <consortium name="The Broad Institute Genome Sequencing Center for Infectious Disease"/>
            <person name="Earl A.M."/>
            <person name="Gilmore M.S."/>
            <person name="Lebreton F."/>
            <person name="Walker B."/>
            <person name="Young S.K."/>
            <person name="Zeng Q."/>
            <person name="Gargeya S."/>
            <person name="Fitzgerald M."/>
            <person name="Haas B."/>
            <person name="Abouelleil A."/>
            <person name="Alvarado L."/>
            <person name="Arachchi H.M."/>
            <person name="Berlin A.M."/>
            <person name="Chapman S.B."/>
            <person name="Dewar J."/>
            <person name="Goldberg J."/>
            <person name="Griggs A."/>
            <person name="Gujja S."/>
            <person name="Hansen M."/>
            <person name="Howarth C."/>
            <person name="Imamovic A."/>
            <person name="Larimer J."/>
            <person name="McCowan C."/>
            <person name="Murphy C."/>
            <person name="Neiman D."/>
            <person name="Pearson M."/>
            <person name="Priest M."/>
            <person name="Roberts A."/>
            <person name="Saif S."/>
            <person name="Shea T."/>
            <person name="Sisk P."/>
            <person name="Sykes S."/>
            <person name="Wortman J."/>
            <person name="Nusbaum C."/>
            <person name="Birren B."/>
        </authorList>
    </citation>
    <scope>NUCLEOTIDE SEQUENCE [LARGE SCALE GENOMIC DNA]</scope>
    <source>
        <strain evidence="11 13">ATCC 43197</strain>
    </source>
</reference>
<feature type="region of interest" description="Disordered" evidence="6">
    <location>
        <begin position="43"/>
        <end position="114"/>
    </location>
</feature>
<organism evidence="11 13">
    <name type="scientific">Enterococcus malodoratus ATCC 43197</name>
    <dbReference type="NCBI Taxonomy" id="1158601"/>
    <lineage>
        <taxon>Bacteria</taxon>
        <taxon>Bacillati</taxon>
        <taxon>Bacillota</taxon>
        <taxon>Bacilli</taxon>
        <taxon>Lactobacillales</taxon>
        <taxon>Enterococcaceae</taxon>
        <taxon>Enterococcus</taxon>
    </lineage>
</organism>
<dbReference type="Proteomes" id="UP000013783">
    <property type="component" value="Unassembled WGS sequence"/>
</dbReference>
<keyword evidence="14" id="KW-1185">Reference proteome</keyword>
<keyword evidence="5" id="KW-0572">Peptidoglycan-anchor</keyword>
<feature type="compositionally biased region" description="Polar residues" evidence="6">
    <location>
        <begin position="43"/>
        <end position="54"/>
    </location>
</feature>
<evidence type="ECO:0000256" key="2">
    <source>
        <dbReference type="ARBA" id="ARBA00022512"/>
    </source>
</evidence>
<comment type="caution">
    <text evidence="11">The sequence shown here is derived from an EMBL/GenBank/DDBJ whole genome shotgun (WGS) entry which is preliminary data.</text>
</comment>
<feature type="chain" id="PRO_5038478530" description="LPXTG-domain-containing protein cell wall anchor domain" evidence="8">
    <location>
        <begin position="24"/>
        <end position="840"/>
    </location>
</feature>
<keyword evidence="2" id="KW-0134">Cell wall</keyword>
<dbReference type="NCBIfam" id="TIGR01167">
    <property type="entry name" value="LPXTG_anchor"/>
    <property type="match status" value="1"/>
</dbReference>
<keyword evidence="4 8" id="KW-0732">Signal</keyword>
<dbReference type="InterPro" id="IPR042229">
    <property type="entry name" value="Listeria/Bacterioides_rpt_sf"/>
</dbReference>
<feature type="signal peptide" evidence="8">
    <location>
        <begin position="1"/>
        <end position="23"/>
    </location>
</feature>
<dbReference type="EMBL" id="AJAK01000018">
    <property type="protein sequence ID" value="EOH75996.1"/>
    <property type="molecule type" value="Genomic_DNA"/>
</dbReference>
<keyword evidence="7" id="KW-0472">Membrane</keyword>
<proteinExistence type="predicted"/>
<keyword evidence="3" id="KW-0964">Secreted</keyword>
<feature type="compositionally biased region" description="Polar residues" evidence="6">
    <location>
        <begin position="74"/>
        <end position="99"/>
    </location>
</feature>
<feature type="compositionally biased region" description="Low complexity" evidence="6">
    <location>
        <begin position="59"/>
        <end position="72"/>
    </location>
</feature>
<evidence type="ECO:0000259" key="10">
    <source>
        <dbReference type="Pfam" id="PF18657"/>
    </source>
</evidence>
<dbReference type="STRING" id="71451.RV07_GL002574"/>
<evidence type="ECO:0000256" key="5">
    <source>
        <dbReference type="ARBA" id="ARBA00023088"/>
    </source>
</evidence>
<dbReference type="Pfam" id="PF00746">
    <property type="entry name" value="Gram_pos_anchor"/>
    <property type="match status" value="1"/>
</dbReference>
<name>R2R5V3_9ENTE</name>
<dbReference type="Pfam" id="PF09479">
    <property type="entry name" value="Flg_new"/>
    <property type="match status" value="1"/>
</dbReference>
<evidence type="ECO:0000313" key="11">
    <source>
        <dbReference type="EMBL" id="EOH75996.1"/>
    </source>
</evidence>
<keyword evidence="7" id="KW-1133">Transmembrane helix</keyword>
<protein>
    <recommendedName>
        <fullName evidence="15">LPXTG-domain-containing protein cell wall anchor domain</fullName>
    </recommendedName>
</protein>
<sequence>MKKRKWAVIGTLTILLHHSFLPAQTIYAGTQTEPTETQISQSINTVKQSSNSLTEAAKSSENTEISSSSETSAVDRNSTSASSDEASIQAENDRQTVNTRAVPEASPKNGTGDSADNPIIVSNYLNATTSGKFYKLVAGGSIGDHVSNATITEMTGGTIAEVVGGTVTAMSGGEIQSVIFNSKIGRVTGGVINKFQDSTIDIIENGGQMGTVKNGIIKNLNGGSITIVTFGTLITAMNSGSLGTFAGGTIESMNGGSIVNLTGGKIRNLNGGLVEAMISPSEIDSMTGGILGIFNSGTINTMSGGSIVSMNSGLVKDLSNGFIYQNGGMIPSSVGSATVIKNSQIEDLLAAAGQTAPVTYDGNPQTPFSAIPDAWKDYVDFYYQRGVEAASVQQPRNAGVYNLSVKYHYPETTEFPGYEEDIANGETFTITPKQVSKINWEPASKEYDGTELTFIGRPANLISGDQVTVNHKSADKDTGSYTEEILAAETRLSGADSENYQVVPSYTHEAAGTITPRSITVNGLQTANKTYNGKTDAELLQPTNLTFDRQLSSEPLALAIDKAKAAFTDKKVGTNKPVRVEGAVLDSTAPSFKTKNYKLTIGAVQGTINQKKVSITGVKAINRPVNDSLVVQLDDTNAKLTGVIEADKADVSYALGEGVIADKAIGQNKAVTTTIQLAGKEAENYQMVQPTDITVDILKQQLTITIHYPDGTTKIVRINEGEQLTELKDPTREGYKFAGWFLDEKLTEPFDSKQPIMQSLNLYPKWQAVMVPTQETGTPTSPEAIKQVKTYPKYAKTYPKQVKAYPRAGEESTVLPIIAGMGIVGIVLIYLKKRKNKING</sequence>
<keyword evidence="7" id="KW-0812">Transmembrane</keyword>
<evidence type="ECO:0000259" key="9">
    <source>
        <dbReference type="Pfam" id="PF00746"/>
    </source>
</evidence>
<evidence type="ECO:0000313" key="12">
    <source>
        <dbReference type="EMBL" id="EOT67444.1"/>
    </source>
</evidence>
<evidence type="ECO:0000256" key="3">
    <source>
        <dbReference type="ARBA" id="ARBA00022525"/>
    </source>
</evidence>
<dbReference type="PATRIC" id="fig|1158601.3.peg.2583"/>
<feature type="domain" description="YDG" evidence="10">
    <location>
        <begin position="431"/>
        <end position="504"/>
    </location>
</feature>
<feature type="domain" description="YDG" evidence="10">
    <location>
        <begin position="610"/>
        <end position="690"/>
    </location>
</feature>
<dbReference type="GeneID" id="79786231"/>
<feature type="domain" description="YDG" evidence="10">
    <location>
        <begin position="515"/>
        <end position="599"/>
    </location>
</feature>
<dbReference type="AlphaFoldDB" id="R2R5V3"/>
<dbReference type="Proteomes" id="UP000014148">
    <property type="component" value="Unassembled WGS sequence"/>
</dbReference>
<evidence type="ECO:0000256" key="8">
    <source>
        <dbReference type="SAM" id="SignalP"/>
    </source>
</evidence>
<reference evidence="12 14" key="2">
    <citation type="submission" date="2013-03" db="EMBL/GenBank/DDBJ databases">
        <title>The Genome Sequence of Enterococcus malodoratus ATCC_43197 (PacBio/Illumina hybrid assembly).</title>
        <authorList>
            <consortium name="The Broad Institute Genomics Platform"/>
            <consortium name="The Broad Institute Genome Sequencing Center for Infectious Disease"/>
            <person name="Earl A."/>
            <person name="Russ C."/>
            <person name="Gilmore M."/>
            <person name="Surin D."/>
            <person name="Walker B."/>
            <person name="Young S."/>
            <person name="Zeng Q."/>
            <person name="Gargeya S."/>
            <person name="Fitzgerald M."/>
            <person name="Haas B."/>
            <person name="Abouelleil A."/>
            <person name="Allen A.W."/>
            <person name="Alvarado L."/>
            <person name="Arachchi H.M."/>
            <person name="Berlin A.M."/>
            <person name="Chapman S.B."/>
            <person name="Gainer-Dewar J."/>
            <person name="Goldberg J."/>
            <person name="Griggs A."/>
            <person name="Gujja S."/>
            <person name="Hansen M."/>
            <person name="Howarth C."/>
            <person name="Imamovic A."/>
            <person name="Ireland A."/>
            <person name="Larimer J."/>
            <person name="McCowan C."/>
            <person name="Murphy C."/>
            <person name="Pearson M."/>
            <person name="Poon T.W."/>
            <person name="Priest M."/>
            <person name="Roberts A."/>
            <person name="Saif S."/>
            <person name="Shea T."/>
            <person name="Sisk P."/>
            <person name="Sykes S."/>
            <person name="Wortman J."/>
            <person name="Nusbaum C."/>
            <person name="Birren B."/>
        </authorList>
    </citation>
    <scope>NUCLEOTIDE SEQUENCE [LARGE SCALE GENOMIC DNA]</scope>
    <source>
        <strain evidence="12 14">ATCC 43197</strain>
    </source>
</reference>
<evidence type="ECO:0000256" key="6">
    <source>
        <dbReference type="SAM" id="MobiDB-lite"/>
    </source>
</evidence>
<dbReference type="NCBIfam" id="TIGR02543">
    <property type="entry name" value="List_Bact_rpt"/>
    <property type="match status" value="1"/>
</dbReference>
<feature type="transmembrane region" description="Helical" evidence="7">
    <location>
        <begin position="813"/>
        <end position="831"/>
    </location>
</feature>
<dbReference type="RefSeq" id="WP_010741428.1">
    <property type="nucleotide sequence ID" value="NZ_KB946251.1"/>
</dbReference>
<dbReference type="Pfam" id="PF18657">
    <property type="entry name" value="YDG"/>
    <property type="match status" value="3"/>
</dbReference>
<evidence type="ECO:0000256" key="4">
    <source>
        <dbReference type="ARBA" id="ARBA00022729"/>
    </source>
</evidence>
<dbReference type="Gene3D" id="2.60.40.4270">
    <property type="entry name" value="Listeria-Bacteroides repeat domain"/>
    <property type="match status" value="1"/>
</dbReference>
<dbReference type="EMBL" id="ASWA01000003">
    <property type="protein sequence ID" value="EOT67444.1"/>
    <property type="molecule type" value="Genomic_DNA"/>
</dbReference>
<evidence type="ECO:0000313" key="13">
    <source>
        <dbReference type="Proteomes" id="UP000013783"/>
    </source>
</evidence>
<dbReference type="OrthoDB" id="2195281at2"/>
<dbReference type="eggNOG" id="COG2911">
    <property type="taxonomic scope" value="Bacteria"/>
</dbReference>
<evidence type="ECO:0000313" key="14">
    <source>
        <dbReference type="Proteomes" id="UP000014148"/>
    </source>
</evidence>
<accession>R2R5V3</accession>
<comment type="subcellular location">
    <subcellularLocation>
        <location evidence="1">Cell envelope</location>
    </subcellularLocation>
</comment>